<keyword evidence="3" id="KW-1185">Reference proteome</keyword>
<dbReference type="EMBL" id="JACJIA010000002">
    <property type="protein sequence ID" value="MBA8949846.1"/>
    <property type="molecule type" value="Genomic_DNA"/>
</dbReference>
<accession>A0A7W3LKK4</accession>
<dbReference type="PANTHER" id="PTHR43580:SF2">
    <property type="entry name" value="CYTOKINE-LIKE NUCLEAR FACTOR N-PAC"/>
    <property type="match status" value="1"/>
</dbReference>
<dbReference type="RefSeq" id="WP_220509120.1">
    <property type="nucleotide sequence ID" value="NZ_BAAALP010000096.1"/>
</dbReference>
<evidence type="ECO:0000313" key="2">
    <source>
        <dbReference type="EMBL" id="MBA8949846.1"/>
    </source>
</evidence>
<name>A0A7W3LKK4_ACTNM</name>
<organism evidence="2 3">
    <name type="scientific">Actinomadura namibiensis</name>
    <dbReference type="NCBI Taxonomy" id="182080"/>
    <lineage>
        <taxon>Bacteria</taxon>
        <taxon>Bacillati</taxon>
        <taxon>Actinomycetota</taxon>
        <taxon>Actinomycetes</taxon>
        <taxon>Streptosporangiales</taxon>
        <taxon>Thermomonosporaceae</taxon>
        <taxon>Actinomadura</taxon>
    </lineage>
</organism>
<evidence type="ECO:0000259" key="1">
    <source>
        <dbReference type="Pfam" id="PF03446"/>
    </source>
</evidence>
<reference evidence="2 3" key="1">
    <citation type="submission" date="2020-08" db="EMBL/GenBank/DDBJ databases">
        <title>Genomic Encyclopedia of Type Strains, Phase IV (KMG-IV): sequencing the most valuable type-strain genomes for metagenomic binning, comparative biology and taxonomic classification.</title>
        <authorList>
            <person name="Goeker M."/>
        </authorList>
    </citation>
    <scope>NUCLEOTIDE SEQUENCE [LARGE SCALE GENOMIC DNA]</scope>
    <source>
        <strain evidence="2 3">DSM 44197</strain>
    </source>
</reference>
<dbReference type="Pfam" id="PF03446">
    <property type="entry name" value="NAD_binding_2"/>
    <property type="match status" value="1"/>
</dbReference>
<evidence type="ECO:0000313" key="3">
    <source>
        <dbReference type="Proteomes" id="UP000572680"/>
    </source>
</evidence>
<dbReference type="Gene3D" id="3.40.50.720">
    <property type="entry name" value="NAD(P)-binding Rossmann-like Domain"/>
    <property type="match status" value="1"/>
</dbReference>
<protein>
    <submittedName>
        <fullName evidence="2">3-hydroxyisobutyrate dehydrogenase-like beta-hydroxyacid dehydrogenase</fullName>
    </submittedName>
</protein>
<dbReference type="Proteomes" id="UP000572680">
    <property type="component" value="Unassembled WGS sequence"/>
</dbReference>
<feature type="domain" description="6-phosphogluconate dehydrogenase NADP-binding" evidence="1">
    <location>
        <begin position="16"/>
        <end position="90"/>
    </location>
</feature>
<sequence>MTDLQDQHSSERNATDVTVVGLGPMGTALAEAFLAEGRSLTVWNRTSGRVGGLVAKGARLAATVAEAVAAGPLTVVCLNDYATVRRVLGSAAERTGPARW</sequence>
<dbReference type="InterPro" id="IPR051265">
    <property type="entry name" value="HIBADH-related_NP60_sf"/>
</dbReference>
<dbReference type="SUPFAM" id="SSF51735">
    <property type="entry name" value="NAD(P)-binding Rossmann-fold domains"/>
    <property type="match status" value="1"/>
</dbReference>
<gene>
    <name evidence="2" type="ORF">HNR61_001459</name>
</gene>
<dbReference type="InterPro" id="IPR006115">
    <property type="entry name" value="6PGDH_NADP-bd"/>
</dbReference>
<dbReference type="PANTHER" id="PTHR43580">
    <property type="entry name" value="OXIDOREDUCTASE GLYR1-RELATED"/>
    <property type="match status" value="1"/>
</dbReference>
<proteinExistence type="predicted"/>
<dbReference type="InterPro" id="IPR036291">
    <property type="entry name" value="NAD(P)-bd_dom_sf"/>
</dbReference>
<dbReference type="GO" id="GO:0050661">
    <property type="term" value="F:NADP binding"/>
    <property type="evidence" value="ECO:0007669"/>
    <property type="project" value="InterPro"/>
</dbReference>
<comment type="caution">
    <text evidence="2">The sequence shown here is derived from an EMBL/GenBank/DDBJ whole genome shotgun (WGS) entry which is preliminary data.</text>
</comment>
<dbReference type="AlphaFoldDB" id="A0A7W3LKK4"/>